<keyword evidence="16" id="KW-0732">Signal</keyword>
<keyword evidence="11 15" id="KW-0472">Membrane</keyword>
<evidence type="ECO:0000313" key="18">
    <source>
        <dbReference type="Proteomes" id="UP001447188"/>
    </source>
</evidence>
<evidence type="ECO:0000256" key="9">
    <source>
        <dbReference type="ARBA" id="ARBA00022824"/>
    </source>
</evidence>
<evidence type="ECO:0000256" key="1">
    <source>
        <dbReference type="ARBA" id="ARBA00004477"/>
    </source>
</evidence>
<keyword evidence="9" id="KW-0256">Endoplasmic reticulum</keyword>
<keyword evidence="6 17" id="KW-0328">Glycosyltransferase</keyword>
<evidence type="ECO:0000256" key="14">
    <source>
        <dbReference type="ARBA" id="ARBA00048064"/>
    </source>
</evidence>
<accession>A0ABR3GFF9</accession>
<keyword evidence="8 15" id="KW-0812">Transmembrane</keyword>
<sequence>MHPLIPRLSLLATATAIVSSLINSHVPEPYLDEVFHIPQAQLYCTNTFHLWDPKLTTPPGLYLLSYPLSLVSACSPAFLRSINAVGIALVLPAIIYHILLLLHPYERSSPAVQSAAAHTAVNIALFPLLFFFAGLYYTDVYSTIFVLASYMFWLQGRTWCSAAMSCGGLWFRQTNVLWTAFLMVLEGVRALEVAQGPEEPEEPELVVEEVKEVSMPVVQPTAAASLVGKKKRRKGRNLPTTTVVIPNTTTVVELKKEEVPEELQEGPWTIDVKNSKMNNGELGKAWEKVLEMARKIRIWNPVFTEEVTAQDFLFSTPTSLALALLRHPTSFLLSTAPYTLVLLSFFAFIVWNDFSIVLGDKSAHQPTLHIPQLYYFSLFTLASSWPLLVSPEFVKRFWADNVGIWATLPWMGRRGRGRKANRKLPPAFAAAFPTAAINRSPITIHWGTLVKTTLALIVILVTIKKNTYLHPYLLADNRHFVFYIFRRTILAHPAVRYLLAPVYLASIWAVYDALSCSGVVSVVWVWVWSVAVLGTLVTAGLVEGRYFIAGWVLWRLHVERLGEDGGTATGSEEKSWAMMEWRRWAETVGFVAVDAGVLWVFLMWGFEWESEKGKVQRFMW</sequence>
<dbReference type="EMBL" id="JBBBZM010000087">
    <property type="protein sequence ID" value="KAL0634693.1"/>
    <property type="molecule type" value="Genomic_DNA"/>
</dbReference>
<feature type="transmembrane region" description="Helical" evidence="15">
    <location>
        <begin position="125"/>
        <end position="154"/>
    </location>
</feature>
<keyword evidence="18" id="KW-1185">Reference proteome</keyword>
<feature type="transmembrane region" description="Helical" evidence="15">
    <location>
        <begin position="372"/>
        <end position="389"/>
    </location>
</feature>
<dbReference type="GO" id="GO:0106073">
    <property type="term" value="F:dolichyl pyrophosphate Glc2Man9GlcNAc2 alpha-1,2-glucosyltransferase activity"/>
    <property type="evidence" value="ECO:0007669"/>
    <property type="project" value="UniProtKB-EC"/>
</dbReference>
<feature type="transmembrane region" description="Helical" evidence="15">
    <location>
        <begin position="494"/>
        <end position="511"/>
    </location>
</feature>
<dbReference type="PANTHER" id="PTHR12989:SF10">
    <property type="entry name" value="DOL-P-GLC:GLC(2)MAN(9)GLCNAC(2)-PP-DOL ALPHA-1,2-GLUCOSYLTRANSFERASE-RELATED"/>
    <property type="match status" value="1"/>
</dbReference>
<evidence type="ECO:0000256" key="15">
    <source>
        <dbReference type="SAM" id="Phobius"/>
    </source>
</evidence>
<evidence type="ECO:0000256" key="5">
    <source>
        <dbReference type="ARBA" id="ARBA00018512"/>
    </source>
</evidence>
<feature type="chain" id="PRO_5046932619" description="Dol-P-Glc:Glc(2)Man(9)GlcNAc(2)-PP-Dol alpha-1,2-glucosyltransferase" evidence="16">
    <location>
        <begin position="21"/>
        <end position="620"/>
    </location>
</feature>
<feature type="transmembrane region" description="Helical" evidence="15">
    <location>
        <begin position="584"/>
        <end position="606"/>
    </location>
</feature>
<dbReference type="Pfam" id="PF04922">
    <property type="entry name" value="DIE2_ALG10"/>
    <property type="match status" value="1"/>
</dbReference>
<feature type="signal peptide" evidence="16">
    <location>
        <begin position="1"/>
        <end position="20"/>
    </location>
</feature>
<reference evidence="17 18" key="1">
    <citation type="submission" date="2024-02" db="EMBL/GenBank/DDBJ databases">
        <title>Discinaceae phylogenomics.</title>
        <authorList>
            <person name="Dirks A.C."/>
            <person name="James T.Y."/>
        </authorList>
    </citation>
    <scope>NUCLEOTIDE SEQUENCE [LARGE SCALE GENOMIC DNA]</scope>
    <source>
        <strain evidence="17 18">ACD0624</strain>
    </source>
</reference>
<comment type="caution">
    <text evidence="17">The sequence shown here is derived from an EMBL/GenBank/DDBJ whole genome shotgun (WGS) entry which is preliminary data.</text>
</comment>
<evidence type="ECO:0000313" key="17">
    <source>
        <dbReference type="EMBL" id="KAL0634693.1"/>
    </source>
</evidence>
<evidence type="ECO:0000256" key="6">
    <source>
        <dbReference type="ARBA" id="ARBA00022676"/>
    </source>
</evidence>
<comment type="catalytic activity">
    <reaction evidence="14">
        <text>an alpha-D-Glc-(1-&gt;3)-alpha-D-Glc-(1-&gt;3)-alpha-D-Man-(1-&gt;2)-alpha-D-Man-(1-&gt;2)-alpha-D-Man-(1-&gt;3)-[alpha-D-Man-(1-&gt;2)-alpha-D-Man-(1-&gt;3)-[alpha-D-Man-(1-&gt;2)-alpha-D-Man-(1-&gt;6)]-alpha-D-Man-(1-&gt;6)]-beta-D-Man-(1-&gt;4)-beta-D-GlcNAc-(1-&gt;4)-alpha-D-GlcNAc-diphospho-di-trans,poly-cis-dolichol + a di-trans,poly-cis-dolichyl beta-D-glucosyl phosphate = a alpha-D-Glc-(1-&gt;2)-alpha-D-Glc-(1-&gt;3)-alpha-D-Glc-(1-&gt;3)-alpha-D-Man-(1-&gt;2)-alpha-D-Man-(1-&gt;2)-alpha-D-Man-(1-&gt;3)-[alpha-D-Man-(1-&gt;2)-alpha-D-Man-(1-&gt;3)-[alpha-D-Man-(1-&gt;2)-alpha-D-Man-(1-&gt;6)]-alpha-D-Man-(1-&gt;6)]-beta-D-Man-(1-&gt;4)-beta-D-GlcNAc-(1-&gt;4)-alpha-D-GlcNAc-diphospho-di-trans,poly-cis-dolichol + a di-trans,poly-cis-dolichyl phosphate + H(+)</text>
        <dbReference type="Rhea" id="RHEA:29543"/>
        <dbReference type="Rhea" id="RHEA-COMP:19498"/>
        <dbReference type="Rhea" id="RHEA-COMP:19502"/>
        <dbReference type="Rhea" id="RHEA-COMP:19512"/>
        <dbReference type="Rhea" id="RHEA-COMP:19522"/>
        <dbReference type="ChEBI" id="CHEBI:15378"/>
        <dbReference type="ChEBI" id="CHEBI:57525"/>
        <dbReference type="ChEBI" id="CHEBI:57683"/>
        <dbReference type="ChEBI" id="CHEBI:132522"/>
        <dbReference type="ChEBI" id="CHEBI:132523"/>
        <dbReference type="EC" id="2.4.1.256"/>
    </reaction>
    <physiologicalReaction direction="left-to-right" evidence="14">
        <dbReference type="Rhea" id="RHEA:29544"/>
    </physiologicalReaction>
</comment>
<keyword evidence="10 15" id="KW-1133">Transmembrane helix</keyword>
<evidence type="ECO:0000256" key="2">
    <source>
        <dbReference type="ARBA" id="ARBA00004922"/>
    </source>
</evidence>
<dbReference type="EC" id="2.4.1.256" evidence="4"/>
<organism evidence="17 18">
    <name type="scientific">Discina gigas</name>
    <dbReference type="NCBI Taxonomy" id="1032678"/>
    <lineage>
        <taxon>Eukaryota</taxon>
        <taxon>Fungi</taxon>
        <taxon>Dikarya</taxon>
        <taxon>Ascomycota</taxon>
        <taxon>Pezizomycotina</taxon>
        <taxon>Pezizomycetes</taxon>
        <taxon>Pezizales</taxon>
        <taxon>Discinaceae</taxon>
        <taxon>Discina</taxon>
    </lineage>
</organism>
<name>A0ABR3GFF9_9PEZI</name>
<evidence type="ECO:0000256" key="11">
    <source>
        <dbReference type="ARBA" id="ARBA00023136"/>
    </source>
</evidence>
<keyword evidence="7 17" id="KW-0808">Transferase</keyword>
<evidence type="ECO:0000256" key="7">
    <source>
        <dbReference type="ARBA" id="ARBA00022679"/>
    </source>
</evidence>
<feature type="transmembrane region" description="Helical" evidence="15">
    <location>
        <begin position="331"/>
        <end position="352"/>
    </location>
</feature>
<dbReference type="PANTHER" id="PTHR12989">
    <property type="entry name" value="ALPHA-1,2-GLUCOSYLTRANSFERASE ALG10"/>
    <property type="match status" value="1"/>
</dbReference>
<comment type="subcellular location">
    <subcellularLocation>
        <location evidence="1">Endoplasmic reticulum membrane</location>
        <topology evidence="1">Multi-pass membrane protein</topology>
    </subcellularLocation>
</comment>
<comment type="pathway">
    <text evidence="2">Protein modification; protein glycosylation.</text>
</comment>
<evidence type="ECO:0000256" key="8">
    <source>
        <dbReference type="ARBA" id="ARBA00022692"/>
    </source>
</evidence>
<protein>
    <recommendedName>
        <fullName evidence="5">Dol-P-Glc:Glc(2)Man(9)GlcNAc(2)-PP-Dol alpha-1,2-glucosyltransferase</fullName>
        <ecNumber evidence="4">2.4.1.256</ecNumber>
    </recommendedName>
    <alternativeName>
        <fullName evidence="12">Asparagine-linked glycosylation protein 10</fullName>
    </alternativeName>
</protein>
<evidence type="ECO:0000256" key="13">
    <source>
        <dbReference type="ARBA" id="ARBA00044727"/>
    </source>
</evidence>
<feature type="transmembrane region" description="Helical" evidence="15">
    <location>
        <begin position="523"/>
        <end position="542"/>
    </location>
</feature>
<comment type="similarity">
    <text evidence="3">Belongs to the ALG10 glucosyltransferase family.</text>
</comment>
<evidence type="ECO:0000256" key="10">
    <source>
        <dbReference type="ARBA" id="ARBA00022989"/>
    </source>
</evidence>
<evidence type="ECO:0000256" key="16">
    <source>
        <dbReference type="SAM" id="SignalP"/>
    </source>
</evidence>
<feature type="transmembrane region" description="Helical" evidence="15">
    <location>
        <begin position="86"/>
        <end position="105"/>
    </location>
</feature>
<dbReference type="Proteomes" id="UP001447188">
    <property type="component" value="Unassembled WGS sequence"/>
</dbReference>
<dbReference type="InterPro" id="IPR016900">
    <property type="entry name" value="Alg10"/>
</dbReference>
<comment type="function">
    <text evidence="13">Dol-P-Glc:Glc(2)Man(9)GlcNAc(2)-PP-Dol alpha-1,2-glucosyltransferase that operates in the biosynthetic pathway of dolichol-linked oligosaccharides, the glycan precursors employed in protein asparagine (N)-glycosylation. The assembly of dolichol-linked oligosaccharides begins on the cytosolic side of the endoplasmic reticulum membrane and finishes in its lumen. The sequential addition of sugars to dolichol pyrophosphate produces dolichol-linked oligosaccharides containing fourteen sugars, including two GlcNAcs, nine mannoses and three glucoses. Once assembled, the oligosaccharide is transferred from the lipid to nascent proteins by oligosaccharyltransferases. In the lumen of the endoplasmic reticulum, adds the third and last glucose residue from dolichyl phosphate glucose (Dol-P-Glc) onto the lipid-linked oligosaccharide intermediate Glc(2)Man(9)GlcNAc(2)-PP-Dol to produce Glc(3)Man(9)GlcNAc(2)-PP-Dol.</text>
</comment>
<evidence type="ECO:0000256" key="4">
    <source>
        <dbReference type="ARBA" id="ARBA00011967"/>
    </source>
</evidence>
<gene>
    <name evidence="17" type="primary">ALG10</name>
    <name evidence="17" type="ORF">Q9L58_006358</name>
</gene>
<proteinExistence type="inferred from homology"/>
<evidence type="ECO:0000256" key="12">
    <source>
        <dbReference type="ARBA" id="ARBA00032069"/>
    </source>
</evidence>
<evidence type="ECO:0000256" key="3">
    <source>
        <dbReference type="ARBA" id="ARBA00010600"/>
    </source>
</evidence>